<gene>
    <name evidence="2" type="ORF">DGAL_LOCUS9927</name>
</gene>
<organism evidence="2 3">
    <name type="scientific">Daphnia galeata</name>
    <dbReference type="NCBI Taxonomy" id="27404"/>
    <lineage>
        <taxon>Eukaryota</taxon>
        <taxon>Metazoa</taxon>
        <taxon>Ecdysozoa</taxon>
        <taxon>Arthropoda</taxon>
        <taxon>Crustacea</taxon>
        <taxon>Branchiopoda</taxon>
        <taxon>Diplostraca</taxon>
        <taxon>Cladocera</taxon>
        <taxon>Anomopoda</taxon>
        <taxon>Daphniidae</taxon>
        <taxon>Daphnia</taxon>
    </lineage>
</organism>
<keyword evidence="3" id="KW-1185">Reference proteome</keyword>
<dbReference type="EMBL" id="CAKKLH010000235">
    <property type="protein sequence ID" value="CAH0106767.1"/>
    <property type="molecule type" value="Genomic_DNA"/>
</dbReference>
<keyword evidence="1" id="KW-1133">Transmembrane helix</keyword>
<feature type="transmembrane region" description="Helical" evidence="1">
    <location>
        <begin position="20"/>
        <end position="43"/>
    </location>
</feature>
<protein>
    <submittedName>
        <fullName evidence="2">Uncharacterized protein</fullName>
    </submittedName>
</protein>
<proteinExistence type="predicted"/>
<feature type="transmembrane region" description="Helical" evidence="1">
    <location>
        <begin position="49"/>
        <end position="66"/>
    </location>
</feature>
<keyword evidence="1" id="KW-0812">Transmembrane</keyword>
<name>A0A8J2RLG7_9CRUS</name>
<dbReference type="Proteomes" id="UP000789390">
    <property type="component" value="Unassembled WGS sequence"/>
</dbReference>
<keyword evidence="1" id="KW-0472">Membrane</keyword>
<sequence>MGWSRTSNCIKPGCISRWVFFCEGVILGCIEYGCSCFCCYHLMQVTYQAINLLVVFSCCLKVWFAVSQRTFLKLVHGCNSLGGCVSGEAVFHDDSISSPAVMSCLLVLSSEIKFFR</sequence>
<reference evidence="2" key="1">
    <citation type="submission" date="2021-11" db="EMBL/GenBank/DDBJ databases">
        <authorList>
            <person name="Schell T."/>
        </authorList>
    </citation>
    <scope>NUCLEOTIDE SEQUENCE</scope>
    <source>
        <strain evidence="2">M5</strain>
    </source>
</reference>
<accession>A0A8J2RLG7</accession>
<comment type="caution">
    <text evidence="2">The sequence shown here is derived from an EMBL/GenBank/DDBJ whole genome shotgun (WGS) entry which is preliminary data.</text>
</comment>
<dbReference type="AlphaFoldDB" id="A0A8J2RLG7"/>
<evidence type="ECO:0000313" key="2">
    <source>
        <dbReference type="EMBL" id="CAH0106767.1"/>
    </source>
</evidence>
<evidence type="ECO:0000313" key="3">
    <source>
        <dbReference type="Proteomes" id="UP000789390"/>
    </source>
</evidence>
<evidence type="ECO:0000256" key="1">
    <source>
        <dbReference type="SAM" id="Phobius"/>
    </source>
</evidence>